<reference evidence="2 3" key="1">
    <citation type="submission" date="2020-11" db="EMBL/GenBank/DDBJ databases">
        <title>Arthrobacter antarcticus sp. nov., isolated from Antarctic Soil.</title>
        <authorList>
            <person name="Li J."/>
        </authorList>
    </citation>
    <scope>NUCLEOTIDE SEQUENCE [LARGE SCALE GENOMIC DNA]</scope>
    <source>
        <strain evidence="2 3">Z1-20</strain>
    </source>
</reference>
<organism evidence="2 3">
    <name type="scientific">Arthrobacter terrae</name>
    <dbReference type="NCBI Taxonomy" id="2935737"/>
    <lineage>
        <taxon>Bacteria</taxon>
        <taxon>Bacillati</taxon>
        <taxon>Actinomycetota</taxon>
        <taxon>Actinomycetes</taxon>
        <taxon>Micrococcales</taxon>
        <taxon>Micrococcaceae</taxon>
        <taxon>Arthrobacter</taxon>
    </lineage>
</organism>
<dbReference type="RefSeq" id="WP_196394795.1">
    <property type="nucleotide sequence ID" value="NZ_JADNYM010000001.1"/>
</dbReference>
<dbReference type="EMBL" id="JADNYM010000001">
    <property type="protein sequence ID" value="MBG0737836.1"/>
    <property type="molecule type" value="Genomic_DNA"/>
</dbReference>
<keyword evidence="1" id="KW-1133">Transmembrane helix</keyword>
<keyword evidence="1" id="KW-0472">Membrane</keyword>
<feature type="transmembrane region" description="Helical" evidence="1">
    <location>
        <begin position="346"/>
        <end position="366"/>
    </location>
</feature>
<evidence type="ECO:0000313" key="2">
    <source>
        <dbReference type="EMBL" id="MBG0737836.1"/>
    </source>
</evidence>
<name>A0A931CN33_9MICC</name>
<feature type="transmembrane region" description="Helical" evidence="1">
    <location>
        <begin position="127"/>
        <end position="146"/>
    </location>
</feature>
<feature type="transmembrane region" description="Helical" evidence="1">
    <location>
        <begin position="75"/>
        <end position="97"/>
    </location>
</feature>
<proteinExistence type="predicted"/>
<evidence type="ECO:0008006" key="4">
    <source>
        <dbReference type="Google" id="ProtNLM"/>
    </source>
</evidence>
<dbReference type="Proteomes" id="UP000655366">
    <property type="component" value="Unassembled WGS sequence"/>
</dbReference>
<keyword evidence="3" id="KW-1185">Reference proteome</keyword>
<feature type="transmembrane region" description="Helical" evidence="1">
    <location>
        <begin position="242"/>
        <end position="262"/>
    </location>
</feature>
<feature type="transmembrane region" description="Helical" evidence="1">
    <location>
        <begin position="153"/>
        <end position="177"/>
    </location>
</feature>
<evidence type="ECO:0000313" key="3">
    <source>
        <dbReference type="Proteomes" id="UP000655366"/>
    </source>
</evidence>
<feature type="transmembrane region" description="Helical" evidence="1">
    <location>
        <begin position="511"/>
        <end position="530"/>
    </location>
</feature>
<protein>
    <recommendedName>
        <fullName evidence="4">ABC-2 type transport system permease protein</fullName>
    </recommendedName>
</protein>
<feature type="transmembrane region" description="Helical" evidence="1">
    <location>
        <begin position="436"/>
        <end position="460"/>
    </location>
</feature>
<dbReference type="AlphaFoldDB" id="A0A931CN33"/>
<feature type="transmembrane region" description="Helical" evidence="1">
    <location>
        <begin position="20"/>
        <end position="38"/>
    </location>
</feature>
<feature type="transmembrane region" description="Helical" evidence="1">
    <location>
        <begin position="467"/>
        <end position="491"/>
    </location>
</feature>
<gene>
    <name evidence="2" type="ORF">IV500_00050</name>
</gene>
<accession>A0A931CN33</accession>
<feature type="transmembrane region" description="Helical" evidence="1">
    <location>
        <begin position="399"/>
        <end position="424"/>
    </location>
</feature>
<comment type="caution">
    <text evidence="2">The sequence shown here is derived from an EMBL/GenBank/DDBJ whole genome shotgun (WGS) entry which is preliminary data.</text>
</comment>
<keyword evidence="1" id="KW-0812">Transmembrane</keyword>
<sequence length="538" mass="55290">MSALSVLLGQRLRRDRWQLVSWIGGTGLLALFSAAAVAQTYGDYAGRVSILRLAIANPAILMLRGTPRGGGLDAFVFFEIFTFLALLAGFMSTFLAVRHSRAEEESGRAEIVSATPAARMTPTVATLIHGVLASVLLGIVVALAFIAGNLDAYGSFVTGAAVASTGVAFLAVGLLAAQFMRTSRGANGTAASVVGIAYVLRGLGDALGTSGTDGTQMSPAWPSWLSPIGWGQQSAAYTANNAAPMLLSIVLAAVCLLAVFGLQARRDSGASLLAGRAGRITARSVLSGPLALGWRLQLPSIIGWCLGGAFTGLLAGTLSKLVEQAGSADPTVSKVLHDMVQGGGSMHHVLLSVMFSLIGILAATAATQTIIRMRQEEAGGGAELILASPVSRTRWFRDYLLLGLSAIVLVLLSGAVVSGLSALAVGGDPARIGDSFAAAAAQLPAALVYLGVLALLFVVLPGVTITLAWISIGAGVFFGFFGGLVGVPQWARNISPFTHTPVPSSGADFSGALWMLVIAAAAVAVALVAMRRRELRPN</sequence>
<evidence type="ECO:0000256" key="1">
    <source>
        <dbReference type="SAM" id="Phobius"/>
    </source>
</evidence>